<dbReference type="Proteomes" id="UP000278962">
    <property type="component" value="Unassembled WGS sequence"/>
</dbReference>
<feature type="region of interest" description="Disordered" evidence="1">
    <location>
        <begin position="1"/>
        <end position="20"/>
    </location>
</feature>
<organism evidence="2 3">
    <name type="scientific">Solirubrobacter pauli</name>
    <dbReference type="NCBI Taxonomy" id="166793"/>
    <lineage>
        <taxon>Bacteria</taxon>
        <taxon>Bacillati</taxon>
        <taxon>Actinomycetota</taxon>
        <taxon>Thermoleophilia</taxon>
        <taxon>Solirubrobacterales</taxon>
        <taxon>Solirubrobacteraceae</taxon>
        <taxon>Solirubrobacter</taxon>
    </lineage>
</organism>
<dbReference type="EMBL" id="RBIL01000001">
    <property type="protein sequence ID" value="RKQ90391.1"/>
    <property type="molecule type" value="Genomic_DNA"/>
</dbReference>
<dbReference type="RefSeq" id="WP_147447532.1">
    <property type="nucleotide sequence ID" value="NZ_RBIL01000001.1"/>
</dbReference>
<evidence type="ECO:0000256" key="1">
    <source>
        <dbReference type="SAM" id="MobiDB-lite"/>
    </source>
</evidence>
<name>A0A660LCI6_9ACTN</name>
<dbReference type="AlphaFoldDB" id="A0A660LCI6"/>
<keyword evidence="3" id="KW-1185">Reference proteome</keyword>
<evidence type="ECO:0000313" key="3">
    <source>
        <dbReference type="Proteomes" id="UP000278962"/>
    </source>
</evidence>
<sequence length="434" mass="47295">MPIDPTSSPTPEPQPTAREPGRRVLQPFNRALVAPASAATIIAPAVEIAVGLVGTGDQYRIKQMVETAFRMMYDGRCAEGLTIEDLCAEARIGLGHVRDHFADDLILIADVAVRLMHALDNRGVAYEQLTTIGVPCRRSYNGLGADQIRNAAAAIRFMALAPTGSERSATSIDLPLTEGTRDDHTSSRADAARLKHFEDEIGVRPPGTLAEHAGMLLRWHNETRVRTNANRSLFAGRALSAEQFIASGFSDLIVAGPMPSGVPRRRRETAGDVLFPGLQHELIATLEDYKRKAVLYRGPLSGRYDPARSSHGVFELIEPGPSHLEGVLGSADDWGVEWYWSPADERLVRRAVDPVRIEDWRVVGLADDLATAVALISHRLRLWPQACIERAASDSGIGLLQARGVQSHAVLRAILRMANAAMVSAERRARLARG</sequence>
<gene>
    <name evidence="2" type="ORF">C8N24_0193</name>
</gene>
<protein>
    <submittedName>
        <fullName evidence="2">Uncharacterized protein</fullName>
    </submittedName>
</protein>
<dbReference type="OrthoDB" id="9776599at2"/>
<comment type="caution">
    <text evidence="2">The sequence shown here is derived from an EMBL/GenBank/DDBJ whole genome shotgun (WGS) entry which is preliminary data.</text>
</comment>
<accession>A0A660LCI6</accession>
<proteinExistence type="predicted"/>
<reference evidence="2 3" key="1">
    <citation type="submission" date="2018-10" db="EMBL/GenBank/DDBJ databases">
        <title>Genomic Encyclopedia of Archaeal and Bacterial Type Strains, Phase II (KMG-II): from individual species to whole genera.</title>
        <authorList>
            <person name="Goeker M."/>
        </authorList>
    </citation>
    <scope>NUCLEOTIDE SEQUENCE [LARGE SCALE GENOMIC DNA]</scope>
    <source>
        <strain evidence="2 3">DSM 14954</strain>
    </source>
</reference>
<evidence type="ECO:0000313" key="2">
    <source>
        <dbReference type="EMBL" id="RKQ90391.1"/>
    </source>
</evidence>